<dbReference type="Proteomes" id="UP000504618">
    <property type="component" value="Unplaced"/>
</dbReference>
<dbReference type="RefSeq" id="XP_024877331.1">
    <property type="nucleotide sequence ID" value="XM_025021563.1"/>
</dbReference>
<evidence type="ECO:0000313" key="3">
    <source>
        <dbReference type="RefSeq" id="XP_024877331.1"/>
    </source>
</evidence>
<evidence type="ECO:0000313" key="2">
    <source>
        <dbReference type="Proteomes" id="UP000504618"/>
    </source>
</evidence>
<feature type="region of interest" description="Disordered" evidence="1">
    <location>
        <begin position="234"/>
        <end position="349"/>
    </location>
</feature>
<dbReference type="GeneID" id="112458122"/>
<reference evidence="3" key="1">
    <citation type="submission" date="2025-08" db="UniProtKB">
        <authorList>
            <consortium name="RefSeq"/>
        </authorList>
    </citation>
    <scope>IDENTIFICATION</scope>
    <source>
        <tissue evidence="3">Whole body</tissue>
    </source>
</reference>
<name>A0A6J1Q7E8_9HYME</name>
<gene>
    <name evidence="3" type="primary">LOC112458122</name>
</gene>
<feature type="compositionally biased region" description="Basic and acidic residues" evidence="1">
    <location>
        <begin position="258"/>
        <end position="349"/>
    </location>
</feature>
<keyword evidence="2" id="KW-1185">Reference proteome</keyword>
<proteinExistence type="predicted"/>
<evidence type="ECO:0000256" key="1">
    <source>
        <dbReference type="SAM" id="MobiDB-lite"/>
    </source>
</evidence>
<organism evidence="2 3">
    <name type="scientific">Temnothorax curvispinosus</name>
    <dbReference type="NCBI Taxonomy" id="300111"/>
    <lineage>
        <taxon>Eukaryota</taxon>
        <taxon>Metazoa</taxon>
        <taxon>Ecdysozoa</taxon>
        <taxon>Arthropoda</taxon>
        <taxon>Hexapoda</taxon>
        <taxon>Insecta</taxon>
        <taxon>Pterygota</taxon>
        <taxon>Neoptera</taxon>
        <taxon>Endopterygota</taxon>
        <taxon>Hymenoptera</taxon>
        <taxon>Apocrita</taxon>
        <taxon>Aculeata</taxon>
        <taxon>Formicoidea</taxon>
        <taxon>Formicidae</taxon>
        <taxon>Myrmicinae</taxon>
        <taxon>Temnothorax</taxon>
    </lineage>
</organism>
<protein>
    <submittedName>
        <fullName evidence="3">Calponin homology domain-containing protein DDB_G0272472-like</fullName>
    </submittedName>
</protein>
<feature type="compositionally biased region" description="Polar residues" evidence="1">
    <location>
        <begin position="1"/>
        <end position="11"/>
    </location>
</feature>
<dbReference type="AlphaFoldDB" id="A0A6J1Q7E8"/>
<feature type="region of interest" description="Disordered" evidence="1">
    <location>
        <begin position="1"/>
        <end position="20"/>
    </location>
</feature>
<accession>A0A6J1Q7E8</accession>
<sequence length="349" mass="40675">MATNDNGTNGVETEIAKGERDDVFEDYPRLERKRRNVPRVSATSASTRIAELARPTKQRALNTLNEKAMTLPPAFVDNLVKIVEAESCLTPEEAARIRRQKERRTRKATRLPLRKKRTAEEIAEFAEDITRATTLDHDATISQYQMAERLVKSILEYRRETREGIPEIADVLMKRLISIDGYADTKNGDRATQQLQLLANVVARWITDVLAEVAETYKEAIKEYYKKRKMRRLDVNNNNKTNNKNKKTENWKQMGQMKEIEKQEGKNYETTKRNNPAKEKNEDEQKGDESGKEKDEAKEKAREREQLDDREAKSERVTEETVEREEKDEETKKREKGEEGKEVRENEEK</sequence>
<dbReference type="OrthoDB" id="343296at2759"/>